<reference evidence="5" key="1">
    <citation type="submission" date="2016-10" db="EMBL/GenBank/DDBJ databases">
        <authorList>
            <person name="Varghese N."/>
            <person name="Submissions S."/>
        </authorList>
    </citation>
    <scope>NUCLEOTIDE SEQUENCE [LARGE SCALE GENOMIC DNA]</scope>
    <source>
        <strain evidence="5">CGMCC 1.9127</strain>
    </source>
</reference>
<dbReference type="Pfam" id="PF13410">
    <property type="entry name" value="GST_C_2"/>
    <property type="match status" value="1"/>
</dbReference>
<dbReference type="GO" id="GO:0016034">
    <property type="term" value="F:maleylacetoacetate isomerase activity"/>
    <property type="evidence" value="ECO:0007669"/>
    <property type="project" value="TreeGrafter"/>
</dbReference>
<dbReference type="InterPro" id="IPR010987">
    <property type="entry name" value="Glutathione-S-Trfase_C-like"/>
</dbReference>
<dbReference type="SFLD" id="SFLDG00358">
    <property type="entry name" value="Main_(cytGST)"/>
    <property type="match status" value="1"/>
</dbReference>
<dbReference type="SFLD" id="SFLDS00019">
    <property type="entry name" value="Glutathione_Transferase_(cytos"/>
    <property type="match status" value="1"/>
</dbReference>
<proteinExistence type="inferred from homology"/>
<dbReference type="EMBL" id="FOBI01000003">
    <property type="protein sequence ID" value="SEK88726.1"/>
    <property type="molecule type" value="Genomic_DNA"/>
</dbReference>
<dbReference type="InterPro" id="IPR004045">
    <property type="entry name" value="Glutathione_S-Trfase_N"/>
</dbReference>
<keyword evidence="4" id="KW-0413">Isomerase</keyword>
<feature type="domain" description="GST C-terminal" evidence="3">
    <location>
        <begin position="87"/>
        <end position="210"/>
    </location>
</feature>
<dbReference type="PROSITE" id="PS50404">
    <property type="entry name" value="GST_NTER"/>
    <property type="match status" value="1"/>
</dbReference>
<dbReference type="CDD" id="cd03042">
    <property type="entry name" value="GST_N_Zeta"/>
    <property type="match status" value="1"/>
</dbReference>
<dbReference type="PROSITE" id="PS50405">
    <property type="entry name" value="GST_CTER"/>
    <property type="match status" value="1"/>
</dbReference>
<organism evidence="4 5">
    <name type="scientific">Colwellia chukchiensis</name>
    <dbReference type="NCBI Taxonomy" id="641665"/>
    <lineage>
        <taxon>Bacteria</taxon>
        <taxon>Pseudomonadati</taxon>
        <taxon>Pseudomonadota</taxon>
        <taxon>Gammaproteobacteria</taxon>
        <taxon>Alteromonadales</taxon>
        <taxon>Colwelliaceae</taxon>
        <taxon>Colwellia</taxon>
    </lineage>
</organism>
<dbReference type="InterPro" id="IPR034330">
    <property type="entry name" value="GST_Zeta_C"/>
</dbReference>
<dbReference type="SUPFAM" id="SSF52833">
    <property type="entry name" value="Thioredoxin-like"/>
    <property type="match status" value="1"/>
</dbReference>
<evidence type="ECO:0000259" key="3">
    <source>
        <dbReference type="PROSITE" id="PS50405"/>
    </source>
</evidence>
<dbReference type="FunFam" id="1.20.1050.10:FF:000017">
    <property type="entry name" value="Maleylacetoacetate isomerase"/>
    <property type="match status" value="1"/>
</dbReference>
<evidence type="ECO:0000313" key="5">
    <source>
        <dbReference type="Proteomes" id="UP000199297"/>
    </source>
</evidence>
<dbReference type="GO" id="GO:0006749">
    <property type="term" value="P:glutathione metabolic process"/>
    <property type="evidence" value="ECO:0007669"/>
    <property type="project" value="TreeGrafter"/>
</dbReference>
<dbReference type="CDD" id="cd03191">
    <property type="entry name" value="GST_C_Zeta"/>
    <property type="match status" value="1"/>
</dbReference>
<feature type="domain" description="GST N-terminal" evidence="2">
    <location>
        <begin position="1"/>
        <end position="82"/>
    </location>
</feature>
<dbReference type="InterPro" id="IPR034333">
    <property type="entry name" value="GST_Zeta_N"/>
</dbReference>
<dbReference type="Gene3D" id="1.20.1050.10">
    <property type="match status" value="1"/>
</dbReference>
<dbReference type="NCBIfam" id="TIGR01262">
    <property type="entry name" value="maiA"/>
    <property type="match status" value="1"/>
</dbReference>
<evidence type="ECO:0000313" key="4">
    <source>
        <dbReference type="EMBL" id="SEK88726.1"/>
    </source>
</evidence>
<evidence type="ECO:0000256" key="1">
    <source>
        <dbReference type="ARBA" id="ARBA00010007"/>
    </source>
</evidence>
<dbReference type="Gene3D" id="3.40.30.10">
    <property type="entry name" value="Glutaredoxin"/>
    <property type="match status" value="1"/>
</dbReference>
<dbReference type="InterPro" id="IPR040079">
    <property type="entry name" value="Glutathione_S-Trfase"/>
</dbReference>
<dbReference type="GO" id="GO:0006559">
    <property type="term" value="P:L-phenylalanine catabolic process"/>
    <property type="evidence" value="ECO:0007669"/>
    <property type="project" value="TreeGrafter"/>
</dbReference>
<protein>
    <submittedName>
        <fullName evidence="4">Maleylacetoacetate isomerase</fullName>
    </submittedName>
</protein>
<dbReference type="InterPro" id="IPR036249">
    <property type="entry name" value="Thioredoxin-like_sf"/>
</dbReference>
<keyword evidence="5" id="KW-1185">Reference proteome</keyword>
<dbReference type="GO" id="GO:0004364">
    <property type="term" value="F:glutathione transferase activity"/>
    <property type="evidence" value="ECO:0007669"/>
    <property type="project" value="TreeGrafter"/>
</dbReference>
<dbReference type="GO" id="GO:0005737">
    <property type="term" value="C:cytoplasm"/>
    <property type="evidence" value="ECO:0007669"/>
    <property type="project" value="InterPro"/>
</dbReference>
<dbReference type="InterPro" id="IPR036282">
    <property type="entry name" value="Glutathione-S-Trfase_C_sf"/>
</dbReference>
<sequence length="210" mass="23565">MITLYSYFRSSAAYRVRIALNFKQIAYNIVAINLVKNEQNSAEYRAINSQGLLPSLRLEGGAVVTQSAAILEWLEESYPEHALYPEGAIAKAHIRSLCNIIACDIHPLNNLRVLRHLSSDIGVSDDEKLAWYHHWIDKGFTSIENHLGSSPFAAGTEVTMADIYLIPQVYNALRFSQDMTKYPKIMRVFKACNELNAFKAAAPESQTDAL</sequence>
<dbReference type="PANTHER" id="PTHR42673:SF4">
    <property type="entry name" value="MALEYLACETOACETATE ISOMERASE"/>
    <property type="match status" value="1"/>
</dbReference>
<dbReference type="AlphaFoldDB" id="A0A1H7KQE2"/>
<dbReference type="STRING" id="641665.GCA_002104455_02578"/>
<name>A0A1H7KQE2_9GAMM</name>
<dbReference type="Pfam" id="PF13409">
    <property type="entry name" value="GST_N_2"/>
    <property type="match status" value="1"/>
</dbReference>
<dbReference type="PANTHER" id="PTHR42673">
    <property type="entry name" value="MALEYLACETOACETATE ISOMERASE"/>
    <property type="match status" value="1"/>
</dbReference>
<accession>A0A1H7KQE2</accession>
<gene>
    <name evidence="4" type="ORF">SAMN05216262_103215</name>
</gene>
<dbReference type="InterPro" id="IPR005955">
    <property type="entry name" value="GST_Zeta"/>
</dbReference>
<dbReference type="Proteomes" id="UP000199297">
    <property type="component" value="Unassembled WGS sequence"/>
</dbReference>
<evidence type="ECO:0000259" key="2">
    <source>
        <dbReference type="PROSITE" id="PS50404"/>
    </source>
</evidence>
<dbReference type="SUPFAM" id="SSF47616">
    <property type="entry name" value="GST C-terminal domain-like"/>
    <property type="match status" value="1"/>
</dbReference>
<comment type="similarity">
    <text evidence="1">Belongs to the GST superfamily. Zeta family.</text>
</comment>